<dbReference type="OrthoDB" id="9989148at2"/>
<name>M1LVZ8_9CLOT</name>
<sequence length="95" mass="10906">MITIKSDACNTRESIEFYKKYMDTFGEITEAEMIKEDCYILKLTNNNKEEFIFEYGLTAGYGGEGAEGTLEVLKLAGFDAYLDVIFSRENFKLKK</sequence>
<dbReference type="PATRIC" id="fig|931276.5.peg.3613"/>
<proteinExistence type="predicted"/>
<dbReference type="eggNOG" id="ENOG5032M82">
    <property type="taxonomic scope" value="Bacteria"/>
</dbReference>
<dbReference type="EMBL" id="CP004121">
    <property type="protein sequence ID" value="AGF57350.1"/>
    <property type="molecule type" value="Genomic_DNA"/>
</dbReference>
<dbReference type="KEGG" id="csr:Cspa_c35890"/>
<dbReference type="Proteomes" id="UP000011728">
    <property type="component" value="Chromosome"/>
</dbReference>
<evidence type="ECO:0000313" key="2">
    <source>
        <dbReference type="Proteomes" id="UP000011728"/>
    </source>
</evidence>
<organism evidence="1 2">
    <name type="scientific">Clostridium saccharoperbutylacetonicum N1-4(HMT)</name>
    <dbReference type="NCBI Taxonomy" id="931276"/>
    <lineage>
        <taxon>Bacteria</taxon>
        <taxon>Bacillati</taxon>
        <taxon>Bacillota</taxon>
        <taxon>Clostridia</taxon>
        <taxon>Eubacteriales</taxon>
        <taxon>Clostridiaceae</taxon>
        <taxon>Clostridium</taxon>
    </lineage>
</organism>
<reference evidence="1 2" key="1">
    <citation type="submission" date="2013-02" db="EMBL/GenBank/DDBJ databases">
        <title>Genome sequence of Clostridium saccharoperbutylacetonicum N1-4(HMT).</title>
        <authorList>
            <person name="Poehlein A."/>
            <person name="Daniel R."/>
        </authorList>
    </citation>
    <scope>NUCLEOTIDE SEQUENCE [LARGE SCALE GENOMIC DNA]</scope>
    <source>
        <strain evidence="2">N1-4(HMT)</strain>
    </source>
</reference>
<gene>
    <name evidence="1" type="ORF">Cspa_c35890</name>
</gene>
<keyword evidence="2" id="KW-1185">Reference proteome</keyword>
<dbReference type="RefSeq" id="WP_015393666.1">
    <property type="nucleotide sequence ID" value="NC_020291.1"/>
</dbReference>
<dbReference type="HOGENOM" id="CLU_2367920_0_0_9"/>
<accession>M1LVZ8</accession>
<dbReference type="AlphaFoldDB" id="M1LVZ8"/>
<evidence type="ECO:0000313" key="1">
    <source>
        <dbReference type="EMBL" id="AGF57350.1"/>
    </source>
</evidence>
<protein>
    <submittedName>
        <fullName evidence="1">Uncharacterized protein</fullName>
    </submittedName>
</protein>